<evidence type="ECO:0000313" key="2">
    <source>
        <dbReference type="EMBL" id="MFC7254280.1"/>
    </source>
</evidence>
<comment type="caution">
    <text evidence="2">The sequence shown here is derived from an EMBL/GenBank/DDBJ whole genome shotgun (WGS) entry which is preliminary data.</text>
</comment>
<evidence type="ECO:0000256" key="1">
    <source>
        <dbReference type="SAM" id="Coils"/>
    </source>
</evidence>
<dbReference type="GeneID" id="96952590"/>
<dbReference type="AlphaFoldDB" id="A0ABD5ZV12"/>
<dbReference type="InterPro" id="IPR055542">
    <property type="entry name" value="DUF7118"/>
</dbReference>
<dbReference type="RefSeq" id="WP_379702479.1">
    <property type="nucleotide sequence ID" value="NZ_JBHTAT010000001.1"/>
</dbReference>
<dbReference type="EMBL" id="JBHTAT010000001">
    <property type="protein sequence ID" value="MFC7254280.1"/>
    <property type="molecule type" value="Genomic_DNA"/>
</dbReference>
<sequence length="379" mass="42571">MSGSDAGAAETDVAAALRTAHETLRDARAAVADRGEARLETVRDAYREATDLLDRYEGRATGTGDFAAFVEFQEAFVELTEGLDEDLPAREAFEDANDLLDQRRLDEDDFERAREKLEPAADLVALLEERAAASEEFEAARRDARRRLRTLEERIDSLERLRRLGEADLDAPVERLRDPITDYNEAIRAAWADFRREASAREVFRVVEASQAYPLAAFPEAPPDLREYVENQPAGEESIPTLLEYADYSNSKLSHYVDAPAALRTRVGTHRTYLERLDADPLVVSWPPPDAETLRYRASELVSVVARFADEAPVAAARHLRDLPERVAYGRLRETALARDELDETERERLERGAVEADLTAARDERERIETALSATANA</sequence>
<evidence type="ECO:0000313" key="3">
    <source>
        <dbReference type="Proteomes" id="UP001596434"/>
    </source>
</evidence>
<organism evidence="2 3">
    <name type="scientific">Haloplanus litoreus</name>
    <dbReference type="NCBI Taxonomy" id="767515"/>
    <lineage>
        <taxon>Archaea</taxon>
        <taxon>Methanobacteriati</taxon>
        <taxon>Methanobacteriota</taxon>
        <taxon>Stenosarchaea group</taxon>
        <taxon>Halobacteria</taxon>
        <taxon>Halobacteriales</taxon>
        <taxon>Haloferacaceae</taxon>
        <taxon>Haloplanus</taxon>
    </lineage>
</organism>
<name>A0ABD5ZV12_9EURY</name>
<feature type="coiled-coil region" evidence="1">
    <location>
        <begin position="123"/>
        <end position="168"/>
    </location>
</feature>
<dbReference type="Pfam" id="PF23432">
    <property type="entry name" value="DUF7118"/>
    <property type="match status" value="1"/>
</dbReference>
<keyword evidence="3" id="KW-1185">Reference proteome</keyword>
<accession>A0ABD5ZV12</accession>
<dbReference type="Proteomes" id="UP001596434">
    <property type="component" value="Unassembled WGS sequence"/>
</dbReference>
<proteinExistence type="predicted"/>
<protein>
    <submittedName>
        <fullName evidence="2">Uncharacterized protein</fullName>
    </submittedName>
</protein>
<reference evidence="2 3" key="1">
    <citation type="journal article" date="2019" name="Int. J. Syst. Evol. Microbiol.">
        <title>The Global Catalogue of Microorganisms (GCM) 10K type strain sequencing project: providing services to taxonomists for standard genome sequencing and annotation.</title>
        <authorList>
            <consortium name="The Broad Institute Genomics Platform"/>
            <consortium name="The Broad Institute Genome Sequencing Center for Infectious Disease"/>
            <person name="Wu L."/>
            <person name="Ma J."/>
        </authorList>
    </citation>
    <scope>NUCLEOTIDE SEQUENCE [LARGE SCALE GENOMIC DNA]</scope>
    <source>
        <strain evidence="2 3">GX21</strain>
    </source>
</reference>
<keyword evidence="1" id="KW-0175">Coiled coil</keyword>
<gene>
    <name evidence="2" type="ORF">ACFQKE_03025</name>
</gene>